<dbReference type="InterPro" id="IPR006664">
    <property type="entry name" value="OMP_bac"/>
</dbReference>
<evidence type="ECO:0000313" key="6">
    <source>
        <dbReference type="EMBL" id="MDU9003070.1"/>
    </source>
</evidence>
<dbReference type="Pfam" id="PF00691">
    <property type="entry name" value="OmpA"/>
    <property type="match status" value="1"/>
</dbReference>
<dbReference type="InterPro" id="IPR006665">
    <property type="entry name" value="OmpA-like"/>
</dbReference>
<dbReference type="CDD" id="cd07185">
    <property type="entry name" value="OmpA_C-like"/>
    <property type="match status" value="1"/>
</dbReference>
<dbReference type="RefSeq" id="WP_316773643.1">
    <property type="nucleotide sequence ID" value="NZ_JASMWN010000002.1"/>
</dbReference>
<accession>A0ABU3VAK1</accession>
<evidence type="ECO:0000256" key="2">
    <source>
        <dbReference type="ARBA" id="ARBA00023136"/>
    </source>
</evidence>
<evidence type="ECO:0000256" key="4">
    <source>
        <dbReference type="PROSITE-ProRule" id="PRU00473"/>
    </source>
</evidence>
<evidence type="ECO:0000256" key="3">
    <source>
        <dbReference type="ARBA" id="ARBA00023237"/>
    </source>
</evidence>
<keyword evidence="7" id="KW-1185">Reference proteome</keyword>
<comment type="caution">
    <text evidence="6">The sequence shown here is derived from an EMBL/GenBank/DDBJ whole genome shotgun (WGS) entry which is preliminary data.</text>
</comment>
<name>A0ABU3VAK1_9RHOB</name>
<dbReference type="EMBL" id="JASMWN010000002">
    <property type="protein sequence ID" value="MDU9003070.1"/>
    <property type="molecule type" value="Genomic_DNA"/>
</dbReference>
<dbReference type="InterPro" id="IPR050330">
    <property type="entry name" value="Bact_OuterMem_StrucFunc"/>
</dbReference>
<dbReference type="InterPro" id="IPR036737">
    <property type="entry name" value="OmpA-like_sf"/>
</dbReference>
<dbReference type="SUPFAM" id="SSF103088">
    <property type="entry name" value="OmpA-like"/>
    <property type="match status" value="1"/>
</dbReference>
<dbReference type="PANTHER" id="PTHR30329:SF21">
    <property type="entry name" value="LIPOPROTEIN YIAD-RELATED"/>
    <property type="match status" value="1"/>
</dbReference>
<keyword evidence="3" id="KW-0998">Cell outer membrane</keyword>
<comment type="subcellular location">
    <subcellularLocation>
        <location evidence="1">Cell outer membrane</location>
    </subcellularLocation>
</comment>
<sequence length="280" mass="30451">MPAARQLSERVSPLDSYELPTGIFADGTIPVRRFEGRVERKTFRINGASATTLQLLTPLREQLESMGYDLIYQCEDRTCGGFDFRFGTEVVPAPDMHVDIRNYRFLSAVLEPDTAISVLVSRSGSAAYIQIIRVSPSDAQNSIQATTPEASVATTEDLALALQRDGHVVLRDLEFDSGAGALLPGPHETLDQLAKYLSDHPDQRIALVGHTDSTGALATNIALSKRRAAAVRTRLIDSLDVDPSRIDAEGNGYLAPVASNLTPQGREANRRVEAILLPAR</sequence>
<evidence type="ECO:0000259" key="5">
    <source>
        <dbReference type="PROSITE" id="PS51123"/>
    </source>
</evidence>
<evidence type="ECO:0000313" key="7">
    <source>
        <dbReference type="Proteomes" id="UP001255416"/>
    </source>
</evidence>
<dbReference type="PRINTS" id="PR01021">
    <property type="entry name" value="OMPADOMAIN"/>
</dbReference>
<feature type="domain" description="OmpA-like" evidence="5">
    <location>
        <begin position="164"/>
        <end position="280"/>
    </location>
</feature>
<reference evidence="7" key="1">
    <citation type="submission" date="2023-05" db="EMBL/GenBank/DDBJ databases">
        <title>Sedimentitalea sp. nov. JM2-8.</title>
        <authorList>
            <person name="Huang J."/>
        </authorList>
    </citation>
    <scope>NUCLEOTIDE SEQUENCE [LARGE SCALE GENOMIC DNA]</scope>
    <source>
        <strain evidence="7">KHS03</strain>
    </source>
</reference>
<protein>
    <submittedName>
        <fullName evidence="6">OmpA family protein</fullName>
    </submittedName>
</protein>
<dbReference type="Proteomes" id="UP001255416">
    <property type="component" value="Unassembled WGS sequence"/>
</dbReference>
<keyword evidence="2 4" id="KW-0472">Membrane</keyword>
<organism evidence="6 7">
    <name type="scientific">Sedimentitalea todarodis</name>
    <dbReference type="NCBI Taxonomy" id="1631240"/>
    <lineage>
        <taxon>Bacteria</taxon>
        <taxon>Pseudomonadati</taxon>
        <taxon>Pseudomonadota</taxon>
        <taxon>Alphaproteobacteria</taxon>
        <taxon>Rhodobacterales</taxon>
        <taxon>Paracoccaceae</taxon>
        <taxon>Sedimentitalea</taxon>
    </lineage>
</organism>
<gene>
    <name evidence="6" type="ORF">QO231_04270</name>
</gene>
<evidence type="ECO:0000256" key="1">
    <source>
        <dbReference type="ARBA" id="ARBA00004442"/>
    </source>
</evidence>
<proteinExistence type="predicted"/>
<dbReference type="PANTHER" id="PTHR30329">
    <property type="entry name" value="STATOR ELEMENT OF FLAGELLAR MOTOR COMPLEX"/>
    <property type="match status" value="1"/>
</dbReference>
<dbReference type="PROSITE" id="PS51123">
    <property type="entry name" value="OMPA_2"/>
    <property type="match status" value="1"/>
</dbReference>
<dbReference type="Gene3D" id="3.30.1330.60">
    <property type="entry name" value="OmpA-like domain"/>
    <property type="match status" value="1"/>
</dbReference>